<dbReference type="InterPro" id="IPR012337">
    <property type="entry name" value="RNaseH-like_sf"/>
</dbReference>
<keyword evidence="6" id="KW-1185">Reference proteome</keyword>
<dbReference type="InterPro" id="IPR006054">
    <property type="entry name" value="DnaQ"/>
</dbReference>
<dbReference type="PANTHER" id="PTHR30231:SF41">
    <property type="entry name" value="DNA POLYMERASE III SUBUNIT EPSILON"/>
    <property type="match status" value="1"/>
</dbReference>
<evidence type="ECO:0000259" key="4">
    <source>
        <dbReference type="SMART" id="SM00479"/>
    </source>
</evidence>
<dbReference type="FunFam" id="3.30.420.10:FF:000045">
    <property type="entry name" value="3'-5' exonuclease DinG"/>
    <property type="match status" value="1"/>
</dbReference>
<feature type="domain" description="Exonuclease" evidence="4">
    <location>
        <begin position="69"/>
        <end position="233"/>
    </location>
</feature>
<evidence type="ECO:0000313" key="6">
    <source>
        <dbReference type="Proteomes" id="UP000192602"/>
    </source>
</evidence>
<gene>
    <name evidence="5" type="ORF">SAMN05660197_0131</name>
</gene>
<feature type="region of interest" description="Disordered" evidence="3">
    <location>
        <begin position="248"/>
        <end position="274"/>
    </location>
</feature>
<dbReference type="GO" id="GO:0045004">
    <property type="term" value="P:DNA replication proofreading"/>
    <property type="evidence" value="ECO:0007669"/>
    <property type="project" value="TreeGrafter"/>
</dbReference>
<dbReference type="GO" id="GO:0005829">
    <property type="term" value="C:cytosol"/>
    <property type="evidence" value="ECO:0007669"/>
    <property type="project" value="TreeGrafter"/>
</dbReference>
<dbReference type="SMART" id="SM00479">
    <property type="entry name" value="EXOIII"/>
    <property type="match status" value="1"/>
</dbReference>
<dbReference type="AlphaFoldDB" id="A0A1W1WQ85"/>
<dbReference type="PANTHER" id="PTHR30231">
    <property type="entry name" value="DNA POLYMERASE III SUBUNIT EPSILON"/>
    <property type="match status" value="1"/>
</dbReference>
<dbReference type="GO" id="GO:0008408">
    <property type="term" value="F:3'-5' exonuclease activity"/>
    <property type="evidence" value="ECO:0007669"/>
    <property type="project" value="TreeGrafter"/>
</dbReference>
<proteinExistence type="predicted"/>
<dbReference type="EMBL" id="FWWZ01000001">
    <property type="protein sequence ID" value="SMC08382.1"/>
    <property type="molecule type" value="Genomic_DNA"/>
</dbReference>
<dbReference type="STRING" id="1069081.SAMN05660197_0131"/>
<reference evidence="6" key="1">
    <citation type="submission" date="2017-04" db="EMBL/GenBank/DDBJ databases">
        <authorList>
            <person name="Varghese N."/>
            <person name="Submissions S."/>
        </authorList>
    </citation>
    <scope>NUCLEOTIDE SEQUENCE [LARGE SCALE GENOMIC DNA]</scope>
    <source>
        <strain evidence="6">DSM 16512</strain>
    </source>
</reference>
<organism evidence="5 6">
    <name type="scientific">Nitratiruptor tergarcus DSM 16512</name>
    <dbReference type="NCBI Taxonomy" id="1069081"/>
    <lineage>
        <taxon>Bacteria</taxon>
        <taxon>Pseudomonadati</taxon>
        <taxon>Campylobacterota</taxon>
        <taxon>Epsilonproteobacteria</taxon>
        <taxon>Nautiliales</taxon>
        <taxon>Nitratiruptoraceae</taxon>
        <taxon>Nitratiruptor</taxon>
    </lineage>
</organism>
<dbReference type="InterPro" id="IPR036397">
    <property type="entry name" value="RNaseH_sf"/>
</dbReference>
<dbReference type="Proteomes" id="UP000192602">
    <property type="component" value="Unassembled WGS sequence"/>
</dbReference>
<dbReference type="Pfam" id="PF00929">
    <property type="entry name" value="RNase_T"/>
    <property type="match status" value="1"/>
</dbReference>
<evidence type="ECO:0000256" key="3">
    <source>
        <dbReference type="SAM" id="MobiDB-lite"/>
    </source>
</evidence>
<dbReference type="SUPFAM" id="SSF53098">
    <property type="entry name" value="Ribonuclease H-like"/>
    <property type="match status" value="1"/>
</dbReference>
<dbReference type="RefSeq" id="WP_084274668.1">
    <property type="nucleotide sequence ID" value="NZ_AP026671.1"/>
</dbReference>
<dbReference type="NCBIfam" id="TIGR00573">
    <property type="entry name" value="dnaq"/>
    <property type="match status" value="1"/>
</dbReference>
<comment type="subunit">
    <text evidence="2">DNA polymerase III contains a core (composed of alpha, epsilon and theta chains) that associates with a tau subunit. This core dimerizes to form the POLIII' complex. PolIII' associates with the gamma complex (composed of gamma, delta, delta', psi and chi chains) and with the beta chain to form the complete DNA polymerase III complex.</text>
</comment>
<dbReference type="Gene3D" id="3.30.420.10">
    <property type="entry name" value="Ribonuclease H-like superfamily/Ribonuclease H"/>
    <property type="match status" value="1"/>
</dbReference>
<protein>
    <submittedName>
        <fullName evidence="5">DNA polymerase-3 subunit epsilon</fullName>
    </submittedName>
</protein>
<dbReference type="GO" id="GO:0003677">
    <property type="term" value="F:DNA binding"/>
    <property type="evidence" value="ECO:0007669"/>
    <property type="project" value="InterPro"/>
</dbReference>
<comment type="function">
    <text evidence="1">DNA polymerase III is a complex, multichain enzyme responsible for most of the replicative synthesis in bacteria. The epsilon subunit contain the editing function and is a proofreading 3'-5' exonuclease.</text>
</comment>
<evidence type="ECO:0000256" key="2">
    <source>
        <dbReference type="ARBA" id="ARBA00026073"/>
    </source>
</evidence>
<name>A0A1W1WQ85_9BACT</name>
<dbReference type="CDD" id="cd06127">
    <property type="entry name" value="DEDDh"/>
    <property type="match status" value="1"/>
</dbReference>
<sequence length="274" mass="31121">MNKLEKLAYRLIKKDYPLEQFYALLQSIFGLTEDPELLYQTLLARGFPLAQKDDHILLKTAKTPFLKQEFVVVDIETNGSKPEFSQIIEIGAIKFQGSEIIDRFESFVFAEEVPEYITKLTGIELDDLAHAPGQKEVLLAFKKFLGDSVFVAHNVNFDYNFISRKLEQLGYEKLANRKLCSIDLARKTIQSERYGLEYLNENLGINTLVSHRAYADAFTAYKLVQMALEKIPDEIITTEDLIKFSKSAKKTKKATKASESTSLPADLPSCSQQS</sequence>
<dbReference type="OrthoDB" id="9804290at2"/>
<dbReference type="NCBIfam" id="NF006316">
    <property type="entry name" value="PRK08517.1"/>
    <property type="match status" value="1"/>
</dbReference>
<evidence type="ECO:0000313" key="5">
    <source>
        <dbReference type="EMBL" id="SMC08382.1"/>
    </source>
</evidence>
<dbReference type="InterPro" id="IPR013520">
    <property type="entry name" value="Ribonucl_H"/>
</dbReference>
<dbReference type="GO" id="GO:0003887">
    <property type="term" value="F:DNA-directed DNA polymerase activity"/>
    <property type="evidence" value="ECO:0007669"/>
    <property type="project" value="InterPro"/>
</dbReference>
<evidence type="ECO:0000256" key="1">
    <source>
        <dbReference type="ARBA" id="ARBA00025483"/>
    </source>
</evidence>
<accession>A0A1W1WQ85</accession>